<dbReference type="GO" id="GO:0008483">
    <property type="term" value="F:transaminase activity"/>
    <property type="evidence" value="ECO:0007669"/>
    <property type="project" value="UniProtKB-KW"/>
</dbReference>
<comment type="catalytic activity">
    <reaction evidence="4">
        <text>L-kynurenine + H2O = anthranilate + L-alanine + H(+)</text>
        <dbReference type="Rhea" id="RHEA:16813"/>
        <dbReference type="ChEBI" id="CHEBI:15377"/>
        <dbReference type="ChEBI" id="CHEBI:15378"/>
        <dbReference type="ChEBI" id="CHEBI:16567"/>
        <dbReference type="ChEBI" id="CHEBI:57959"/>
        <dbReference type="ChEBI" id="CHEBI:57972"/>
        <dbReference type="EC" id="3.7.1.3"/>
    </reaction>
</comment>
<proteinExistence type="inferred from homology"/>
<keyword evidence="2 4" id="KW-0378">Hydrolase</keyword>
<keyword evidence="6" id="KW-1185">Reference proteome</keyword>
<evidence type="ECO:0000313" key="6">
    <source>
        <dbReference type="Proteomes" id="UP001595997"/>
    </source>
</evidence>
<dbReference type="PANTHER" id="PTHR14084:SF0">
    <property type="entry name" value="KYNURENINASE"/>
    <property type="match status" value="1"/>
</dbReference>
<name>A0ABV9AAF4_9ACTN</name>
<dbReference type="InterPro" id="IPR015422">
    <property type="entry name" value="PyrdxlP-dep_Trfase_small"/>
</dbReference>
<protein>
    <recommendedName>
        <fullName evidence="4">Kynureninase</fullName>
        <ecNumber evidence="4">3.7.1.3</ecNumber>
    </recommendedName>
</protein>
<evidence type="ECO:0000256" key="4">
    <source>
        <dbReference type="PIRNR" id="PIRNR038800"/>
    </source>
</evidence>
<dbReference type="RefSeq" id="WP_386445872.1">
    <property type="nucleotide sequence ID" value="NZ_JBHSFH010000005.1"/>
</dbReference>
<dbReference type="Gene3D" id="3.90.1150.10">
    <property type="entry name" value="Aspartate Aminotransferase, domain 1"/>
    <property type="match status" value="1"/>
</dbReference>
<keyword evidence="1 4" id="KW-0662">Pyridine nucleotide biosynthesis</keyword>
<keyword evidence="5" id="KW-0032">Aminotransferase</keyword>
<gene>
    <name evidence="5" type="ORF">ACFPA8_10650</name>
</gene>
<comment type="function">
    <text evidence="4">Catalyzes the cleavage of L-kynurenine (L-Kyn) and L-3-hydroxykynurenine (L-3OHKyn) into anthranilic acid (AA) and 3-hydroxyanthranilic acid (3-OHAA), respectively.</text>
</comment>
<evidence type="ECO:0000256" key="2">
    <source>
        <dbReference type="ARBA" id="ARBA00022801"/>
    </source>
</evidence>
<comment type="subunit">
    <text evidence="4">Homodimer.</text>
</comment>
<dbReference type="PIRSF" id="PIRSF038800">
    <property type="entry name" value="KYNU"/>
    <property type="match status" value="1"/>
</dbReference>
<keyword evidence="3 4" id="KW-0663">Pyridoxal phosphate</keyword>
<comment type="pathway">
    <text evidence="4">Cofactor biosynthesis; NAD(+) biosynthesis; quinolinate from L-kynurenine: step 2/3.</text>
</comment>
<evidence type="ECO:0000313" key="5">
    <source>
        <dbReference type="EMBL" id="MFC4494591.1"/>
    </source>
</evidence>
<comment type="caution">
    <text evidence="5">The sequence shown here is derived from an EMBL/GenBank/DDBJ whole genome shotgun (WGS) entry which is preliminary data.</text>
</comment>
<dbReference type="PANTHER" id="PTHR14084">
    <property type="entry name" value="KYNURENINASE"/>
    <property type="match status" value="1"/>
</dbReference>
<organism evidence="5 6">
    <name type="scientific">Streptomyces ovatisporus</name>
    <dbReference type="NCBI Taxonomy" id="1128682"/>
    <lineage>
        <taxon>Bacteria</taxon>
        <taxon>Bacillati</taxon>
        <taxon>Actinomycetota</taxon>
        <taxon>Actinomycetes</taxon>
        <taxon>Kitasatosporales</taxon>
        <taxon>Streptomycetaceae</taxon>
        <taxon>Streptomyces</taxon>
    </lineage>
</organism>
<dbReference type="SUPFAM" id="SSF53383">
    <property type="entry name" value="PLP-dependent transferases"/>
    <property type="match status" value="1"/>
</dbReference>
<comment type="pathway">
    <text evidence="4">Amino-acid degradation; L-kynurenine degradation; L-alanine and anthranilate from L-kynurenine: step 1/1.</text>
</comment>
<dbReference type="EC" id="3.7.1.3" evidence="4"/>
<dbReference type="Gene3D" id="3.40.640.10">
    <property type="entry name" value="Type I PLP-dependent aspartate aminotransferase-like (Major domain)"/>
    <property type="match status" value="1"/>
</dbReference>
<keyword evidence="5" id="KW-0808">Transferase</keyword>
<dbReference type="InterPro" id="IPR010111">
    <property type="entry name" value="Kynureninase"/>
</dbReference>
<evidence type="ECO:0000256" key="1">
    <source>
        <dbReference type="ARBA" id="ARBA00022642"/>
    </source>
</evidence>
<evidence type="ECO:0000256" key="3">
    <source>
        <dbReference type="ARBA" id="ARBA00022898"/>
    </source>
</evidence>
<sequence length="415" mass="44127">MTGQPQAGASTAPAWIEAQQIEAQQRDGRDPLSAFASGFATDGAVHLNGNSLGPPRAGLAGELERVVHGQWAPHQVHGWFKDGWLDLPRTVGDKLAAVLGAAPGQVVVAGETTSTTLFNALVAACRLREDRPVLLIEAASFPTDLYIAGSVARLLGRRVVTASAEDFDSFLRENGAQVAAAVAAPVDFRTGERRGIGPTTALCHAAGAIAVWDLSHATGVLPVDLDAHAVDLAVGCGYKYLGGGPGAPAFLYVPFRLQQAVDFPLSGWHGHARPFAMAPAFEPDSGIGRGRTGTPPLLSLVALGHALDPLLEVGVHALYSRSQDLSEFFLECLERSRPDVLEQLVSPRDPDRRGGHLALRLPDAERIEEALAARGVLVDSRPPDLIRFAFAPLYVTHEQVRRAVHELGDVVKEAR</sequence>
<dbReference type="EMBL" id="JBHSFH010000005">
    <property type="protein sequence ID" value="MFC4494591.1"/>
    <property type="molecule type" value="Genomic_DNA"/>
</dbReference>
<dbReference type="Proteomes" id="UP001595997">
    <property type="component" value="Unassembled WGS sequence"/>
</dbReference>
<dbReference type="Pfam" id="PF22580">
    <property type="entry name" value="KYNU_C"/>
    <property type="match status" value="1"/>
</dbReference>
<dbReference type="InterPro" id="IPR015424">
    <property type="entry name" value="PyrdxlP-dep_Trfase"/>
</dbReference>
<comment type="similarity">
    <text evidence="4">Belongs to the kynureninase family.</text>
</comment>
<reference evidence="6" key="1">
    <citation type="journal article" date="2019" name="Int. J. Syst. Evol. Microbiol.">
        <title>The Global Catalogue of Microorganisms (GCM) 10K type strain sequencing project: providing services to taxonomists for standard genome sequencing and annotation.</title>
        <authorList>
            <consortium name="The Broad Institute Genomics Platform"/>
            <consortium name="The Broad Institute Genome Sequencing Center for Infectious Disease"/>
            <person name="Wu L."/>
            <person name="Ma J."/>
        </authorList>
    </citation>
    <scope>NUCLEOTIDE SEQUENCE [LARGE SCALE GENOMIC DNA]</scope>
    <source>
        <strain evidence="6">CGMCC 4.7357</strain>
    </source>
</reference>
<dbReference type="InterPro" id="IPR015421">
    <property type="entry name" value="PyrdxlP-dep_Trfase_major"/>
</dbReference>
<accession>A0ABV9AAF4</accession>
<comment type="catalytic activity">
    <reaction evidence="4">
        <text>3-hydroxy-L-kynurenine + H2O = 3-hydroxyanthranilate + L-alanine + H(+)</text>
        <dbReference type="Rhea" id="RHEA:25143"/>
        <dbReference type="ChEBI" id="CHEBI:15377"/>
        <dbReference type="ChEBI" id="CHEBI:15378"/>
        <dbReference type="ChEBI" id="CHEBI:36559"/>
        <dbReference type="ChEBI" id="CHEBI:57972"/>
        <dbReference type="ChEBI" id="CHEBI:58125"/>
        <dbReference type="EC" id="3.7.1.3"/>
    </reaction>
</comment>
<comment type="cofactor">
    <cofactor evidence="4">
        <name>pyridoxal 5'-phosphate</name>
        <dbReference type="ChEBI" id="CHEBI:597326"/>
    </cofactor>
</comment>